<dbReference type="Proteomes" id="UP001147746">
    <property type="component" value="Unassembled WGS sequence"/>
</dbReference>
<evidence type="ECO:0000313" key="3">
    <source>
        <dbReference type="Proteomes" id="UP001147746"/>
    </source>
</evidence>
<dbReference type="InterPro" id="IPR052820">
    <property type="entry name" value="PhiA_domain"/>
</dbReference>
<dbReference type="PANTHER" id="PTHR42047">
    <property type="entry name" value="PROTEIN, PUTATIVE (AFU_ORTHOLOGUE AFUA_6G03560)-RELATED"/>
    <property type="match status" value="1"/>
</dbReference>
<proteinExistence type="predicted"/>
<keyword evidence="1" id="KW-0732">Signal</keyword>
<comment type="caution">
    <text evidence="2">The sequence shown here is derived from an EMBL/GenBank/DDBJ whole genome shotgun (WGS) entry which is preliminary data.</text>
</comment>
<gene>
    <name evidence="2" type="ORF">N7476_009161</name>
</gene>
<dbReference type="AlphaFoldDB" id="A0A9W9PT69"/>
<reference evidence="2" key="2">
    <citation type="journal article" date="2023" name="IMA Fungus">
        <title>Comparative genomic study of the Penicillium genus elucidates a diverse pangenome and 15 lateral gene transfer events.</title>
        <authorList>
            <person name="Petersen C."/>
            <person name="Sorensen T."/>
            <person name="Nielsen M.R."/>
            <person name="Sondergaard T.E."/>
            <person name="Sorensen J.L."/>
            <person name="Fitzpatrick D.A."/>
            <person name="Frisvad J.C."/>
            <person name="Nielsen K.L."/>
        </authorList>
    </citation>
    <scope>NUCLEOTIDE SEQUENCE</scope>
    <source>
        <strain evidence="2">IBT 21472</strain>
    </source>
</reference>
<dbReference type="PANTHER" id="PTHR42047:SF1">
    <property type="entry name" value="PROTEIN, PUTATIVE (AFU_ORTHOLOGUE AFUA_6G03560)-RELATED"/>
    <property type="match status" value="1"/>
</dbReference>
<protein>
    <recommendedName>
        <fullName evidence="4">IgE-binding protein</fullName>
    </recommendedName>
</protein>
<keyword evidence="3" id="KW-1185">Reference proteome</keyword>
<accession>A0A9W9PT69</accession>
<evidence type="ECO:0008006" key="4">
    <source>
        <dbReference type="Google" id="ProtNLM"/>
    </source>
</evidence>
<dbReference type="EMBL" id="JAPZBO010000008">
    <property type="protein sequence ID" value="KAJ5308505.1"/>
    <property type="molecule type" value="Genomic_DNA"/>
</dbReference>
<feature type="signal peptide" evidence="1">
    <location>
        <begin position="1"/>
        <end position="16"/>
    </location>
</feature>
<sequence length="209" mass="21920">MKTFIASLALPLLAAAAPAMQTREANPPFSVMAIRSASPIHYSQMNAAGQKFYLGGKTSSYCPDLEGITCPAGNQTVIAGGGSALVSYSAFLCTNQKLTSLQDGEVPGGQQIYVDPTGALSFTQAHSAFIPAGSAIGGLKYEAGKPWSHYTFNGWGASGFMACPTDDNRWQVYAAMQNATVPSGNVDDCLGFSAMALPYKGPVPAWQYI</sequence>
<evidence type="ECO:0000313" key="2">
    <source>
        <dbReference type="EMBL" id="KAJ5308505.1"/>
    </source>
</evidence>
<organism evidence="2 3">
    <name type="scientific">Penicillium atrosanguineum</name>
    <dbReference type="NCBI Taxonomy" id="1132637"/>
    <lineage>
        <taxon>Eukaryota</taxon>
        <taxon>Fungi</taxon>
        <taxon>Dikarya</taxon>
        <taxon>Ascomycota</taxon>
        <taxon>Pezizomycotina</taxon>
        <taxon>Eurotiomycetes</taxon>
        <taxon>Eurotiomycetidae</taxon>
        <taxon>Eurotiales</taxon>
        <taxon>Aspergillaceae</taxon>
        <taxon>Penicillium</taxon>
    </lineage>
</organism>
<evidence type="ECO:0000256" key="1">
    <source>
        <dbReference type="SAM" id="SignalP"/>
    </source>
</evidence>
<reference evidence="2" key="1">
    <citation type="submission" date="2022-12" db="EMBL/GenBank/DDBJ databases">
        <authorList>
            <person name="Petersen C."/>
        </authorList>
    </citation>
    <scope>NUCLEOTIDE SEQUENCE</scope>
    <source>
        <strain evidence="2">IBT 21472</strain>
    </source>
</reference>
<feature type="chain" id="PRO_5041194870" description="IgE-binding protein" evidence="1">
    <location>
        <begin position="17"/>
        <end position="209"/>
    </location>
</feature>
<name>A0A9W9PT69_9EURO</name>